<proteinExistence type="inferred from homology"/>
<dbReference type="EMBL" id="JAWCUA010000010">
    <property type="protein sequence ID" value="MDU0114489.1"/>
    <property type="molecule type" value="Genomic_DNA"/>
</dbReference>
<sequence length="309" mass="35253">MAKVLLLIITFTFGICYSVYADNEVNDTENLKIDQFNISLSFGIGQRDQFVVGQDDLKLYLAPSISYYSTHLFFDNGTLGYTFSEQAQWAVSVITELNPYAKYFNHNHISNSFLEFSEAVPSPDYEGVLDSASGDQVITPSDNEYLILTKKVTTELMRKKRISLDGGIQLNYFLGSNQRIDFSLLHDISDLHNGYRFDLNWNMGFQFALYGQQPWRAKLGLGLDYLDANSANYYFGFSDENLETSYIEPYHPGHIMIPAITLNLSRKITKHLSLMLYFKHQNLNAQISKSPVITSDQINTSFIGLTYVF</sequence>
<protein>
    <submittedName>
        <fullName evidence="7">MipA/OmpV family protein</fullName>
    </submittedName>
</protein>
<gene>
    <name evidence="7" type="ORF">RT723_16120</name>
</gene>
<comment type="similarity">
    <text evidence="2">Belongs to the MipA/OmpV family.</text>
</comment>
<keyword evidence="4" id="KW-0472">Membrane</keyword>
<accession>A0ABU3R486</accession>
<organism evidence="7 8">
    <name type="scientific">Psychrosphaera aquimarina</name>
    <dbReference type="NCBI Taxonomy" id="2044854"/>
    <lineage>
        <taxon>Bacteria</taxon>
        <taxon>Pseudomonadati</taxon>
        <taxon>Pseudomonadota</taxon>
        <taxon>Gammaproteobacteria</taxon>
        <taxon>Alteromonadales</taxon>
        <taxon>Pseudoalteromonadaceae</taxon>
        <taxon>Psychrosphaera</taxon>
    </lineage>
</organism>
<feature type="signal peptide" evidence="6">
    <location>
        <begin position="1"/>
        <end position="21"/>
    </location>
</feature>
<keyword evidence="8" id="KW-1185">Reference proteome</keyword>
<evidence type="ECO:0000313" key="8">
    <source>
        <dbReference type="Proteomes" id="UP001257914"/>
    </source>
</evidence>
<dbReference type="InterPro" id="IPR010583">
    <property type="entry name" value="MipA"/>
</dbReference>
<evidence type="ECO:0000256" key="6">
    <source>
        <dbReference type="SAM" id="SignalP"/>
    </source>
</evidence>
<dbReference type="PANTHER" id="PTHR38776">
    <property type="entry name" value="MLTA-INTERACTING PROTEIN-RELATED"/>
    <property type="match status" value="1"/>
</dbReference>
<name>A0ABU3R486_9GAMM</name>
<dbReference type="Proteomes" id="UP001257914">
    <property type="component" value="Unassembled WGS sequence"/>
</dbReference>
<dbReference type="Pfam" id="PF06629">
    <property type="entry name" value="MipA"/>
    <property type="match status" value="1"/>
</dbReference>
<comment type="subcellular location">
    <subcellularLocation>
        <location evidence="1">Cell outer membrane</location>
    </subcellularLocation>
</comment>
<evidence type="ECO:0000256" key="2">
    <source>
        <dbReference type="ARBA" id="ARBA00005722"/>
    </source>
</evidence>
<dbReference type="RefSeq" id="WP_315948131.1">
    <property type="nucleotide sequence ID" value="NZ_JAWCUA010000010.1"/>
</dbReference>
<comment type="caution">
    <text evidence="7">The sequence shown here is derived from an EMBL/GenBank/DDBJ whole genome shotgun (WGS) entry which is preliminary data.</text>
</comment>
<evidence type="ECO:0000256" key="5">
    <source>
        <dbReference type="ARBA" id="ARBA00023237"/>
    </source>
</evidence>
<keyword evidence="5" id="KW-0998">Cell outer membrane</keyword>
<feature type="chain" id="PRO_5047415588" evidence="6">
    <location>
        <begin position="22"/>
        <end position="309"/>
    </location>
</feature>
<reference evidence="7 8" key="1">
    <citation type="submission" date="2023-10" db="EMBL/GenBank/DDBJ databases">
        <title>Psychrosphaera aquimaarina strain SW33 isolated from seawater.</title>
        <authorList>
            <person name="Bayburt H."/>
            <person name="Kim J.M."/>
            <person name="Choi B.J."/>
            <person name="Jeon C.O."/>
        </authorList>
    </citation>
    <scope>NUCLEOTIDE SEQUENCE [LARGE SCALE GENOMIC DNA]</scope>
    <source>
        <strain evidence="7 8">KCTC 52743</strain>
    </source>
</reference>
<keyword evidence="3 6" id="KW-0732">Signal</keyword>
<dbReference type="PANTHER" id="PTHR38776:SF1">
    <property type="entry name" value="MLTA-INTERACTING PROTEIN-RELATED"/>
    <property type="match status" value="1"/>
</dbReference>
<evidence type="ECO:0000256" key="3">
    <source>
        <dbReference type="ARBA" id="ARBA00022729"/>
    </source>
</evidence>
<evidence type="ECO:0000313" key="7">
    <source>
        <dbReference type="EMBL" id="MDU0114489.1"/>
    </source>
</evidence>
<evidence type="ECO:0000256" key="4">
    <source>
        <dbReference type="ARBA" id="ARBA00023136"/>
    </source>
</evidence>
<evidence type="ECO:0000256" key="1">
    <source>
        <dbReference type="ARBA" id="ARBA00004442"/>
    </source>
</evidence>